<reference evidence="2 3" key="1">
    <citation type="submission" date="2016-06" db="EMBL/GenBank/DDBJ databases">
        <authorList>
            <person name="Kjaerup R.B."/>
            <person name="Dalgaard T.S."/>
            <person name="Juul-Madsen H.R."/>
        </authorList>
    </citation>
    <scope>NUCLEOTIDE SEQUENCE [LARGE SCALE GENOMIC DNA]</scope>
    <source>
        <strain evidence="2 3">CECT 5080</strain>
    </source>
</reference>
<organism evidence="2 3">
    <name type="scientific">Marinomonas aquimarina</name>
    <dbReference type="NCBI Taxonomy" id="295068"/>
    <lineage>
        <taxon>Bacteria</taxon>
        <taxon>Pseudomonadati</taxon>
        <taxon>Pseudomonadota</taxon>
        <taxon>Gammaproteobacteria</taxon>
        <taxon>Oceanospirillales</taxon>
        <taxon>Oceanospirillaceae</taxon>
        <taxon>Marinomonas</taxon>
    </lineage>
</organism>
<dbReference type="EMBL" id="FLOC01000017">
    <property type="protein sequence ID" value="SBS33950.1"/>
    <property type="molecule type" value="Genomic_DNA"/>
</dbReference>
<dbReference type="STRING" id="295068.MAQ5080_02721"/>
<keyword evidence="2" id="KW-0808">Transferase</keyword>
<feature type="domain" description="Phosphoribulokinase/uridine kinase" evidence="1">
    <location>
        <begin position="4"/>
        <end position="177"/>
    </location>
</feature>
<dbReference type="EC" id="2.7.1.48" evidence="2"/>
<dbReference type="InterPro" id="IPR027417">
    <property type="entry name" value="P-loop_NTPase"/>
</dbReference>
<dbReference type="AlphaFoldDB" id="A0A1A8TLJ7"/>
<dbReference type="PRINTS" id="PR00988">
    <property type="entry name" value="URIDINKINASE"/>
</dbReference>
<dbReference type="SUPFAM" id="SSF52540">
    <property type="entry name" value="P-loop containing nucleoside triphosphate hydrolases"/>
    <property type="match status" value="1"/>
</dbReference>
<evidence type="ECO:0000313" key="3">
    <source>
        <dbReference type="Proteomes" id="UP000092627"/>
    </source>
</evidence>
<evidence type="ECO:0000259" key="1">
    <source>
        <dbReference type="Pfam" id="PF00485"/>
    </source>
</evidence>
<dbReference type="PANTHER" id="PTHR10285">
    <property type="entry name" value="URIDINE KINASE"/>
    <property type="match status" value="1"/>
</dbReference>
<name>A0A1A8TLJ7_9GAMM</name>
<keyword evidence="2" id="KW-0418">Kinase</keyword>
<sequence length="202" mass="22718">MALVIGITGISGSGKSRLCSLLAEGLGNKLTVICQDSFYKGCGNIDTDVYNFDDLNALDLESISLAIHNCKNQQQPNEIPVYDHSQHKRVGYRNLEPSKVVLVEGHMMFQEPAIRDAVDYLLFVDTDMDIAVVRRLKRDIAERGRNVNEVTSRYMRHVRQASLKTIEIRHKADFVIPNNNSFTNAANLLRHFIDSVLTEKGA</sequence>
<proteinExistence type="predicted"/>
<keyword evidence="3" id="KW-1185">Reference proteome</keyword>
<dbReference type="Pfam" id="PF00485">
    <property type="entry name" value="PRK"/>
    <property type="match status" value="1"/>
</dbReference>
<dbReference type="OrthoDB" id="9777642at2"/>
<evidence type="ECO:0000313" key="2">
    <source>
        <dbReference type="EMBL" id="SBS33950.1"/>
    </source>
</evidence>
<dbReference type="GO" id="GO:0005524">
    <property type="term" value="F:ATP binding"/>
    <property type="evidence" value="ECO:0007669"/>
    <property type="project" value="InterPro"/>
</dbReference>
<dbReference type="RefSeq" id="WP_067213395.1">
    <property type="nucleotide sequence ID" value="NZ_FLOC01000017.1"/>
</dbReference>
<dbReference type="InterPro" id="IPR006083">
    <property type="entry name" value="PRK/URK"/>
</dbReference>
<dbReference type="GO" id="GO:0004849">
    <property type="term" value="F:uridine kinase activity"/>
    <property type="evidence" value="ECO:0007669"/>
    <property type="project" value="UniProtKB-EC"/>
</dbReference>
<dbReference type="Gene3D" id="3.40.50.300">
    <property type="entry name" value="P-loop containing nucleotide triphosphate hydrolases"/>
    <property type="match status" value="1"/>
</dbReference>
<accession>A0A1A8TLJ7</accession>
<gene>
    <name evidence="2" type="primary">udk</name>
    <name evidence="2" type="ORF">MAQ5080_02721</name>
</gene>
<dbReference type="Proteomes" id="UP000092627">
    <property type="component" value="Unassembled WGS sequence"/>
</dbReference>
<protein>
    <submittedName>
        <fullName evidence="2">Uridine kinase</fullName>
        <ecNumber evidence="2">2.7.1.48</ecNumber>
    </submittedName>
</protein>